<reference evidence="9" key="1">
    <citation type="journal article" date="2019" name="Int. J. Syst. Evol. Microbiol.">
        <title>The Global Catalogue of Microorganisms (GCM) 10K type strain sequencing project: providing services to taxonomists for standard genome sequencing and annotation.</title>
        <authorList>
            <consortium name="The Broad Institute Genomics Platform"/>
            <consortium name="The Broad Institute Genome Sequencing Center for Infectious Disease"/>
            <person name="Wu L."/>
            <person name="Ma J."/>
        </authorList>
    </citation>
    <scope>NUCLEOTIDE SEQUENCE [LARGE SCALE GENOMIC DNA]</scope>
    <source>
        <strain evidence="9">KCTC 32239</strain>
    </source>
</reference>
<keyword evidence="9" id="KW-1185">Reference proteome</keyword>
<keyword evidence="1" id="KW-0328">Glycosyltransferase</keyword>
<evidence type="ECO:0000256" key="2">
    <source>
        <dbReference type="ARBA" id="ARBA00022679"/>
    </source>
</evidence>
<accession>A0ABQ3AZ11</accession>
<dbReference type="NCBIfam" id="TIGR03837">
    <property type="entry name" value="efp_Arg_rhamno"/>
    <property type="match status" value="1"/>
</dbReference>
<comment type="caution">
    <text evidence="8">The sequence shown here is derived from an EMBL/GenBank/DDBJ whole genome shotgun (WGS) entry which is preliminary data.</text>
</comment>
<protein>
    <recommendedName>
        <fullName evidence="5">Protein-arginine rhamnosyltransferase</fullName>
    </recommendedName>
    <alternativeName>
        <fullName evidence="6">EF-P arginine rhamnosyltransferase</fullName>
    </alternativeName>
</protein>
<dbReference type="RefSeq" id="WP_189416933.1">
    <property type="nucleotide sequence ID" value="NZ_BMYZ01000001.1"/>
</dbReference>
<dbReference type="Pfam" id="PF10093">
    <property type="entry name" value="EarP"/>
    <property type="match status" value="1"/>
</dbReference>
<evidence type="ECO:0000256" key="6">
    <source>
        <dbReference type="ARBA" id="ARBA00030025"/>
    </source>
</evidence>
<proteinExistence type="inferred from homology"/>
<evidence type="ECO:0000256" key="3">
    <source>
        <dbReference type="ARBA" id="ARBA00024303"/>
    </source>
</evidence>
<evidence type="ECO:0000256" key="7">
    <source>
        <dbReference type="ARBA" id="ARBA00048472"/>
    </source>
</evidence>
<name>A0ABQ3AZ11_9GAMM</name>
<sequence>MSHLPVKTWDIFCRVIDNYGDIGVCWRLARQLAREYPIQVRLWVDEIAALQHIWPSVTNSASQEVEGVEIRIWQGEFEGVIPADAIVEAFACELPVNYLAAMKRRPTPPYWFNLEYLSAEDWVEGCHGLPSVHPQLGLKKTFFFPGFTAKTGGLLKESSLLEVRDSFLANKESQNRFWQNLGVIPTENELVISLFGYENPAVASLIDSWIQSTQPVLCLVPASKILPSVNSHLGRSLAIGDEFVQGSLRIKIIPFLTQREYDYLLWAADINFIRGEDSFVRAQWAGKPFVWHIYPQDDDIHMVKLDAFLEYYLQGATPKSRATITDLWHRWNLGENASQSWENCLSELQDWQEQSKNWCQHLNSLGDLASNMVRSCI</sequence>
<keyword evidence="2" id="KW-0808">Transferase</keyword>
<evidence type="ECO:0000256" key="1">
    <source>
        <dbReference type="ARBA" id="ARBA00022676"/>
    </source>
</evidence>
<evidence type="ECO:0000313" key="8">
    <source>
        <dbReference type="EMBL" id="GGY70288.1"/>
    </source>
</evidence>
<comment type="function">
    <text evidence="3">Protein-arginine rhamnosyltransferase that catalyzes the transfer of a single rhamnose to elongation factor P (EF-P) on 'Lys-32', a modification required for EF-P-dependent rescue of polyproline stalled ribosomes.</text>
</comment>
<organism evidence="8 9">
    <name type="scientific">Cellvibrio zantedeschiae</name>
    <dbReference type="NCBI Taxonomy" id="1237077"/>
    <lineage>
        <taxon>Bacteria</taxon>
        <taxon>Pseudomonadati</taxon>
        <taxon>Pseudomonadota</taxon>
        <taxon>Gammaproteobacteria</taxon>
        <taxon>Cellvibrionales</taxon>
        <taxon>Cellvibrionaceae</taxon>
        <taxon>Cellvibrio</taxon>
    </lineage>
</organism>
<comment type="similarity">
    <text evidence="4">Belongs to the glycosyltransferase 104 family.</text>
</comment>
<dbReference type="InterPro" id="IPR016633">
    <property type="entry name" value="EarP"/>
</dbReference>
<gene>
    <name evidence="8" type="ORF">GCM10011613_13390</name>
</gene>
<evidence type="ECO:0000313" key="9">
    <source>
        <dbReference type="Proteomes" id="UP000619761"/>
    </source>
</evidence>
<comment type="catalytic activity">
    <reaction evidence="7">
        <text>dTDP-beta-L-rhamnose + L-arginyl-[protein] = N(omega)-(alpha-L-rhamnosyl)-L-arginyl-[protein] + dTDP + H(+)</text>
        <dbReference type="Rhea" id="RHEA:66692"/>
        <dbReference type="Rhea" id="RHEA-COMP:10532"/>
        <dbReference type="Rhea" id="RHEA-COMP:17096"/>
        <dbReference type="ChEBI" id="CHEBI:15378"/>
        <dbReference type="ChEBI" id="CHEBI:29965"/>
        <dbReference type="ChEBI" id="CHEBI:57510"/>
        <dbReference type="ChEBI" id="CHEBI:58369"/>
        <dbReference type="ChEBI" id="CHEBI:167445"/>
    </reaction>
    <physiologicalReaction direction="left-to-right" evidence="7">
        <dbReference type="Rhea" id="RHEA:66693"/>
    </physiologicalReaction>
</comment>
<dbReference type="PIRSF" id="PIRSF015557">
    <property type="entry name" value="UCP015557"/>
    <property type="match status" value="1"/>
</dbReference>
<dbReference type="Proteomes" id="UP000619761">
    <property type="component" value="Unassembled WGS sequence"/>
</dbReference>
<evidence type="ECO:0000256" key="5">
    <source>
        <dbReference type="ARBA" id="ARBA00024416"/>
    </source>
</evidence>
<evidence type="ECO:0000256" key="4">
    <source>
        <dbReference type="ARBA" id="ARBA00024346"/>
    </source>
</evidence>
<dbReference type="EMBL" id="BMYZ01000001">
    <property type="protein sequence ID" value="GGY70288.1"/>
    <property type="molecule type" value="Genomic_DNA"/>
</dbReference>